<dbReference type="AlphaFoldDB" id="A0AAV0U9N6"/>
<dbReference type="EMBL" id="CANTFL010001154">
    <property type="protein sequence ID" value="CAI5732364.1"/>
    <property type="molecule type" value="Genomic_DNA"/>
</dbReference>
<name>A0AAV0U9N6_HYABA</name>
<feature type="chain" id="PRO_5043538732" description="RxLR effector candidate protein" evidence="2">
    <location>
        <begin position="20"/>
        <end position="195"/>
    </location>
</feature>
<feature type="transmembrane region" description="Helical" evidence="1">
    <location>
        <begin position="111"/>
        <end position="132"/>
    </location>
</feature>
<keyword evidence="1" id="KW-1133">Transmembrane helix</keyword>
<keyword evidence="1" id="KW-0812">Transmembrane</keyword>
<proteinExistence type="predicted"/>
<accession>A0AAV0U9N6</accession>
<dbReference type="Proteomes" id="UP001162031">
    <property type="component" value="Unassembled WGS sequence"/>
</dbReference>
<protein>
    <recommendedName>
        <fullName evidence="5">RxLR effector candidate protein</fullName>
    </recommendedName>
</protein>
<organism evidence="3 4">
    <name type="scientific">Hyaloperonospora brassicae</name>
    <name type="common">Brassica downy mildew</name>
    <name type="synonym">Peronospora brassicae</name>
    <dbReference type="NCBI Taxonomy" id="162125"/>
    <lineage>
        <taxon>Eukaryota</taxon>
        <taxon>Sar</taxon>
        <taxon>Stramenopiles</taxon>
        <taxon>Oomycota</taxon>
        <taxon>Peronosporomycetes</taxon>
        <taxon>Peronosporales</taxon>
        <taxon>Peronosporaceae</taxon>
        <taxon>Hyaloperonospora</taxon>
    </lineage>
</organism>
<evidence type="ECO:0000313" key="4">
    <source>
        <dbReference type="Proteomes" id="UP001162031"/>
    </source>
</evidence>
<gene>
    <name evidence="3" type="ORF">HBR001_LOCUS5493</name>
</gene>
<evidence type="ECO:0000256" key="1">
    <source>
        <dbReference type="SAM" id="Phobius"/>
    </source>
</evidence>
<feature type="signal peptide" evidence="2">
    <location>
        <begin position="1"/>
        <end position="19"/>
    </location>
</feature>
<evidence type="ECO:0008006" key="5">
    <source>
        <dbReference type="Google" id="ProtNLM"/>
    </source>
</evidence>
<reference evidence="3" key="1">
    <citation type="submission" date="2022-12" db="EMBL/GenBank/DDBJ databases">
        <authorList>
            <person name="Webb A."/>
        </authorList>
    </citation>
    <scope>NUCLEOTIDE SEQUENCE</scope>
    <source>
        <strain evidence="3">Hp1</strain>
    </source>
</reference>
<keyword evidence="2" id="KW-0732">Signal</keyword>
<keyword evidence="1" id="KW-0472">Membrane</keyword>
<comment type="caution">
    <text evidence="3">The sequence shown here is derived from an EMBL/GenBank/DDBJ whole genome shotgun (WGS) entry which is preliminary data.</text>
</comment>
<sequence length="195" mass="20309">MKVGLLASTLLAVASLVQGDRMQSTLQLPVSAQNEKAEVDAVTPAPTTYAPMPALALTDVNRPTPAPTEGATYTDRTGARHSTGTAVGVAYITTRSAYEAEKNAGNSNSTIPIVVIACCVGAIGAVAAATIISKRRTEAADTEDESETGYSNAMCTPVATDKRSYSGLIALPAEVYEVDYIDELDELDDIDAHAV</sequence>
<keyword evidence="4" id="KW-1185">Reference proteome</keyword>
<evidence type="ECO:0000313" key="3">
    <source>
        <dbReference type="EMBL" id="CAI5732364.1"/>
    </source>
</evidence>
<evidence type="ECO:0000256" key="2">
    <source>
        <dbReference type="SAM" id="SignalP"/>
    </source>
</evidence>